<organism evidence="4 5">
    <name type="scientific">Bionectria ochroleuca</name>
    <name type="common">Gliocladium roseum</name>
    <dbReference type="NCBI Taxonomy" id="29856"/>
    <lineage>
        <taxon>Eukaryota</taxon>
        <taxon>Fungi</taxon>
        <taxon>Dikarya</taxon>
        <taxon>Ascomycota</taxon>
        <taxon>Pezizomycotina</taxon>
        <taxon>Sordariomycetes</taxon>
        <taxon>Hypocreomycetidae</taxon>
        <taxon>Hypocreales</taxon>
        <taxon>Bionectriaceae</taxon>
        <taxon>Clonostachys</taxon>
    </lineage>
</organism>
<name>A0A8H7K2J4_BIOOC</name>
<sequence>MSDSEDYSEPDTIIIDDDDVSNYNPDNILPKSPEEIRSIRKWLEPTQYAISGGEFRKHLASHAQGTGQWLTSTEEYEQWLQGEECGLLWMKGIPGSGKSVYVAKLIDDLGKTNPSCPVLFFFFRQIIAANHSPQALVRDWMDQILKYSPPLQHQLLMYVNNEVSLSSLSTSDLLKDLQMAFRALPDKVFCIADALDEMDTGNDAFIQAIGSLGQWRPAKVKVLITSRPVPRVEAPYTTHRPSISGSRSDSLMLTYRPTCIPFCQNHIFLGVNGVSL</sequence>
<dbReference type="InterPro" id="IPR027417">
    <property type="entry name" value="P-loop_NTPase"/>
</dbReference>
<proteinExistence type="predicted"/>
<evidence type="ECO:0000313" key="4">
    <source>
        <dbReference type="EMBL" id="KAF9742180.1"/>
    </source>
</evidence>
<reference evidence="4" key="1">
    <citation type="submission" date="2020-10" db="EMBL/GenBank/DDBJ databases">
        <title>High-Quality Genome Resource of Clonostachys rosea strain S41 by Oxford Nanopore Long-Read Sequencing.</title>
        <authorList>
            <person name="Wang H."/>
        </authorList>
    </citation>
    <scope>NUCLEOTIDE SEQUENCE</scope>
    <source>
        <strain evidence="4">S41</strain>
    </source>
</reference>
<dbReference type="InterPro" id="IPR056884">
    <property type="entry name" value="NPHP3-like_N"/>
</dbReference>
<keyword evidence="1" id="KW-0677">Repeat</keyword>
<feature type="compositionally biased region" description="Acidic residues" evidence="2">
    <location>
        <begin position="1"/>
        <end position="20"/>
    </location>
</feature>
<dbReference type="AlphaFoldDB" id="A0A8H7K2J4"/>
<evidence type="ECO:0000313" key="5">
    <source>
        <dbReference type="Proteomes" id="UP000616885"/>
    </source>
</evidence>
<feature type="region of interest" description="Disordered" evidence="2">
    <location>
        <begin position="1"/>
        <end position="28"/>
    </location>
</feature>
<feature type="domain" description="Nephrocystin 3-like N-terminal" evidence="3">
    <location>
        <begin position="65"/>
        <end position="227"/>
    </location>
</feature>
<dbReference type="Gene3D" id="3.40.50.300">
    <property type="entry name" value="P-loop containing nucleotide triphosphate hydrolases"/>
    <property type="match status" value="1"/>
</dbReference>
<dbReference type="EMBL" id="JADCTT010000023">
    <property type="protein sequence ID" value="KAF9742180.1"/>
    <property type="molecule type" value="Genomic_DNA"/>
</dbReference>
<dbReference type="PANTHER" id="PTHR10039">
    <property type="entry name" value="AMELOGENIN"/>
    <property type="match status" value="1"/>
</dbReference>
<dbReference type="Proteomes" id="UP000616885">
    <property type="component" value="Unassembled WGS sequence"/>
</dbReference>
<dbReference type="Pfam" id="PF24883">
    <property type="entry name" value="NPHP3_N"/>
    <property type="match status" value="1"/>
</dbReference>
<comment type="caution">
    <text evidence="4">The sequence shown here is derived from an EMBL/GenBank/DDBJ whole genome shotgun (WGS) entry which is preliminary data.</text>
</comment>
<accession>A0A8H7K2J4</accession>
<evidence type="ECO:0000259" key="3">
    <source>
        <dbReference type="Pfam" id="PF24883"/>
    </source>
</evidence>
<gene>
    <name evidence="4" type="ORF">IM811_009688</name>
</gene>
<protein>
    <recommendedName>
        <fullName evidence="3">Nephrocystin 3-like N-terminal domain-containing protein</fullName>
    </recommendedName>
</protein>
<evidence type="ECO:0000256" key="2">
    <source>
        <dbReference type="SAM" id="MobiDB-lite"/>
    </source>
</evidence>
<dbReference type="SUPFAM" id="SSF52540">
    <property type="entry name" value="P-loop containing nucleoside triphosphate hydrolases"/>
    <property type="match status" value="1"/>
</dbReference>
<evidence type="ECO:0000256" key="1">
    <source>
        <dbReference type="ARBA" id="ARBA00022737"/>
    </source>
</evidence>